<dbReference type="CDD" id="cd06555">
    <property type="entry name" value="ASCH_PF0470_like"/>
    <property type="match status" value="1"/>
</dbReference>
<dbReference type="PANTHER" id="PTHR34204">
    <property type="entry name" value="RNA-BINDING ASCH DOMAIN PROTEIN"/>
    <property type="match status" value="1"/>
</dbReference>
<evidence type="ECO:0000313" key="3">
    <source>
        <dbReference type="EMBL" id="CAA3026619.1"/>
    </source>
</evidence>
<feature type="compositionally biased region" description="Pro residues" evidence="1">
    <location>
        <begin position="1"/>
        <end position="20"/>
    </location>
</feature>
<dbReference type="Pfam" id="PF04266">
    <property type="entry name" value="ASCH"/>
    <property type="match status" value="1"/>
</dbReference>
<comment type="caution">
    <text evidence="3">The sequence shown here is derived from an EMBL/GenBank/DDBJ whole genome shotgun (WGS) entry which is preliminary data.</text>
</comment>
<dbReference type="EMBL" id="CACTIH010009167">
    <property type="protein sequence ID" value="CAA3026619.1"/>
    <property type="molecule type" value="Genomic_DNA"/>
</dbReference>
<dbReference type="Gene3D" id="2.30.130.30">
    <property type="entry name" value="Hypothetical protein"/>
    <property type="match status" value="1"/>
</dbReference>
<organism evidence="3 4">
    <name type="scientific">Olea europaea subsp. europaea</name>
    <dbReference type="NCBI Taxonomy" id="158383"/>
    <lineage>
        <taxon>Eukaryota</taxon>
        <taxon>Viridiplantae</taxon>
        <taxon>Streptophyta</taxon>
        <taxon>Embryophyta</taxon>
        <taxon>Tracheophyta</taxon>
        <taxon>Spermatophyta</taxon>
        <taxon>Magnoliopsida</taxon>
        <taxon>eudicotyledons</taxon>
        <taxon>Gunneridae</taxon>
        <taxon>Pentapetalae</taxon>
        <taxon>asterids</taxon>
        <taxon>lamiids</taxon>
        <taxon>Lamiales</taxon>
        <taxon>Oleaceae</taxon>
        <taxon>Oleeae</taxon>
        <taxon>Olea</taxon>
    </lineage>
</organism>
<dbReference type="InterPro" id="IPR015947">
    <property type="entry name" value="PUA-like_sf"/>
</dbReference>
<feature type="domain" description="ASCH" evidence="2">
    <location>
        <begin position="153"/>
        <end position="256"/>
    </location>
</feature>
<feature type="region of interest" description="Disordered" evidence="1">
    <location>
        <begin position="1"/>
        <end position="27"/>
    </location>
</feature>
<dbReference type="SMART" id="SM01022">
    <property type="entry name" value="ASCH"/>
    <property type="match status" value="1"/>
</dbReference>
<accession>A0A8S0V5P5</accession>
<dbReference type="Gramene" id="OE9A070834T2">
    <property type="protein sequence ID" value="OE9A070834C2"/>
    <property type="gene ID" value="OE9A070834"/>
</dbReference>
<protein>
    <recommendedName>
        <fullName evidence="2">ASCH domain-containing protein</fullName>
    </recommendedName>
</protein>
<proteinExistence type="predicted"/>
<evidence type="ECO:0000259" key="2">
    <source>
        <dbReference type="SMART" id="SM01022"/>
    </source>
</evidence>
<evidence type="ECO:0000256" key="1">
    <source>
        <dbReference type="SAM" id="MobiDB-lite"/>
    </source>
</evidence>
<evidence type="ECO:0000313" key="4">
    <source>
        <dbReference type="Proteomes" id="UP000594638"/>
    </source>
</evidence>
<dbReference type="AlphaFoldDB" id="A0A8S0V5P5"/>
<keyword evidence="4" id="KW-1185">Reference proteome</keyword>
<dbReference type="Proteomes" id="UP000594638">
    <property type="component" value="Unassembled WGS sequence"/>
</dbReference>
<sequence length="412" mass="45684">MKSTPPPPPPPSPSPSPSPSSPGVSEPQFKDCIEELIKFTLLSSIKGKLNIGLSAEYCVNLLKDDLSNPFPTQNNENRTTEDSEGVPLYPLYKRLASSLYQSISSRALCVGHNEIIPIQEDDLLKQTVDEWNKLIVEKGPVLLRLLTKVDFELHVQEPFFSQLNDGLKTIEGRCAVGHYNQIKSGDILLFNKCLMLQVQDVHRYASFHEMLEAESLAKVLPGVENIEEGVQIYRNFYSEEKEKSNGVIAICIEKPTAQLHDCMTSILWGLSYAGVQRLLGFVQTMGTSTESLPPPPSVLLSSFLLPHNPNVKGSTLTDGARALAKHVNRSSSGYWGSLCGSDSEKNKVAMDIVSCLLTRCSWLNMHIVPPHGVVFEIRIKDGYGARWSADGTKFIGFLEPYMDDGHSKGWKH</sequence>
<dbReference type="SUPFAM" id="SSF88697">
    <property type="entry name" value="PUA domain-like"/>
    <property type="match status" value="1"/>
</dbReference>
<dbReference type="InterPro" id="IPR007374">
    <property type="entry name" value="ASCH_domain"/>
</dbReference>
<name>A0A8S0V5P5_OLEEU</name>
<dbReference type="PANTHER" id="PTHR34204:SF2">
    <property type="entry name" value="RNA-BINDING ASCH DOMAIN PROTEIN"/>
    <property type="match status" value="1"/>
</dbReference>
<dbReference type="OrthoDB" id="112749at2759"/>
<gene>
    <name evidence="3" type="ORF">OLEA9_A070834</name>
</gene>
<reference evidence="3 4" key="1">
    <citation type="submission" date="2019-12" db="EMBL/GenBank/DDBJ databases">
        <authorList>
            <person name="Alioto T."/>
            <person name="Alioto T."/>
            <person name="Gomez Garrido J."/>
        </authorList>
    </citation>
    <scope>NUCLEOTIDE SEQUENCE [LARGE SCALE GENOMIC DNA]</scope>
</reference>